<dbReference type="PANTHER" id="PTHR46523">
    <property type="entry name" value="DCTP PYROPHOSPHATASE 1"/>
    <property type="match status" value="1"/>
</dbReference>
<dbReference type="Pfam" id="PF12643">
    <property type="entry name" value="MazG-like"/>
    <property type="match status" value="1"/>
</dbReference>
<gene>
    <name evidence="1" type="ORF">COS81_02400</name>
</gene>
<dbReference type="SUPFAM" id="SSF101386">
    <property type="entry name" value="all-alpha NTP pyrophosphatases"/>
    <property type="match status" value="1"/>
</dbReference>
<dbReference type="PIRSF" id="PIRSF029826">
    <property type="entry name" value="UCP029826_pph"/>
    <property type="match status" value="1"/>
</dbReference>
<keyword evidence="1" id="KW-0378">Hydrolase</keyword>
<proteinExistence type="predicted"/>
<dbReference type="CDD" id="cd11537">
    <property type="entry name" value="NTP-PPase_RS21-C6_like"/>
    <property type="match status" value="1"/>
</dbReference>
<dbReference type="InterPro" id="IPR052555">
    <property type="entry name" value="dCTP_Pyrophosphatase"/>
</dbReference>
<comment type="caution">
    <text evidence="1">The sequence shown here is derived from an EMBL/GenBank/DDBJ whole genome shotgun (WGS) entry which is preliminary data.</text>
</comment>
<dbReference type="PANTHER" id="PTHR46523:SF1">
    <property type="entry name" value="DCTP PYROPHOSPHATASE 1"/>
    <property type="match status" value="1"/>
</dbReference>
<dbReference type="GO" id="GO:0047429">
    <property type="term" value="F:nucleoside triphosphate diphosphatase activity"/>
    <property type="evidence" value="ECO:0007669"/>
    <property type="project" value="InterPro"/>
</dbReference>
<protein>
    <submittedName>
        <fullName evidence="1">Nucleotide pyrophosphohydrolase</fullName>
    </submittedName>
</protein>
<dbReference type="Proteomes" id="UP000229916">
    <property type="component" value="Unassembled WGS sequence"/>
</dbReference>
<organism evidence="1 2">
    <name type="scientific">candidate division WWE3 bacterium CG06_land_8_20_14_3_00_42_16</name>
    <dbReference type="NCBI Taxonomy" id="1975083"/>
    <lineage>
        <taxon>Bacteria</taxon>
        <taxon>Katanobacteria</taxon>
    </lineage>
</organism>
<evidence type="ECO:0000313" key="2">
    <source>
        <dbReference type="Proteomes" id="UP000229916"/>
    </source>
</evidence>
<dbReference type="EMBL" id="PEWD01000050">
    <property type="protein sequence ID" value="PIU68846.1"/>
    <property type="molecule type" value="Genomic_DNA"/>
</dbReference>
<dbReference type="GO" id="GO:0009143">
    <property type="term" value="P:nucleoside triphosphate catabolic process"/>
    <property type="evidence" value="ECO:0007669"/>
    <property type="project" value="InterPro"/>
</dbReference>
<accession>A0A2M7AN88</accession>
<reference evidence="2" key="1">
    <citation type="submission" date="2017-09" db="EMBL/GenBank/DDBJ databases">
        <title>Depth-based differentiation of microbial function through sediment-hosted aquifers and enrichment of novel symbionts in the deep terrestrial subsurface.</title>
        <authorList>
            <person name="Probst A.J."/>
            <person name="Ladd B."/>
            <person name="Jarett J.K."/>
            <person name="Geller-Mcgrath D.E."/>
            <person name="Sieber C.M.K."/>
            <person name="Emerson J.B."/>
            <person name="Anantharaman K."/>
            <person name="Thomas B.C."/>
            <person name="Malmstrom R."/>
            <person name="Stieglmeier M."/>
            <person name="Klingl A."/>
            <person name="Woyke T."/>
            <person name="Ryan C.M."/>
            <person name="Banfield J.F."/>
        </authorList>
    </citation>
    <scope>NUCLEOTIDE SEQUENCE [LARGE SCALE GENOMIC DNA]</scope>
</reference>
<evidence type="ECO:0000313" key="1">
    <source>
        <dbReference type="EMBL" id="PIU68846.1"/>
    </source>
</evidence>
<name>A0A2M7AN88_UNCKA</name>
<dbReference type="Gene3D" id="1.10.287.1080">
    <property type="entry name" value="MazG-like"/>
    <property type="match status" value="1"/>
</dbReference>
<sequence>MAKTLQELQKIIVQFRDERGWKKHHKPKNLAISISIEASELLEHFQWGGNGDIAEMSQKSEWKKNVMLEMADVLIYMFSLADALDIDLEKAVLTKNDINKVRFPKETVKDISLKSYAQRRKAMQNLREKVNNE</sequence>
<dbReference type="AlphaFoldDB" id="A0A2M7AN88"/>
<dbReference type="InterPro" id="IPR025984">
    <property type="entry name" value="DCTPP"/>
</dbReference>